<dbReference type="InterPro" id="IPR021646">
    <property type="entry name" value="Sir1_ORC-binding"/>
</dbReference>
<feature type="compositionally biased region" description="Polar residues" evidence="1">
    <location>
        <begin position="381"/>
        <end position="395"/>
    </location>
</feature>
<dbReference type="AlphaFoldDB" id="G0VIY8"/>
<feature type="compositionally biased region" description="Polar residues" evidence="1">
    <location>
        <begin position="303"/>
        <end position="312"/>
    </location>
</feature>
<organism evidence="3 4">
    <name type="scientific">Naumovozyma castellii</name>
    <name type="common">Yeast</name>
    <name type="synonym">Saccharomyces castellii</name>
    <dbReference type="NCBI Taxonomy" id="27288"/>
    <lineage>
        <taxon>Eukaryota</taxon>
        <taxon>Fungi</taxon>
        <taxon>Dikarya</taxon>
        <taxon>Ascomycota</taxon>
        <taxon>Saccharomycotina</taxon>
        <taxon>Saccharomycetes</taxon>
        <taxon>Saccharomycetales</taxon>
        <taxon>Saccharomycetaceae</taxon>
        <taxon>Naumovozyma</taxon>
    </lineage>
</organism>
<evidence type="ECO:0000313" key="3">
    <source>
        <dbReference type="EMBL" id="CCC71465.1"/>
    </source>
</evidence>
<feature type="region of interest" description="Disordered" evidence="1">
    <location>
        <begin position="159"/>
        <end position="215"/>
    </location>
</feature>
<feature type="compositionally biased region" description="Polar residues" evidence="1">
    <location>
        <begin position="508"/>
        <end position="519"/>
    </location>
</feature>
<gene>
    <name evidence="3" type="primary">NCAS0H01550</name>
    <name evidence="3" type="ordered locus">NCAS_0H01550</name>
</gene>
<name>G0VIY8_NAUCA</name>
<dbReference type="SUPFAM" id="SSF144005">
    <property type="entry name" value="ORC1-binding domain"/>
    <property type="match status" value="1"/>
</dbReference>
<evidence type="ECO:0000313" key="4">
    <source>
        <dbReference type="Proteomes" id="UP000001640"/>
    </source>
</evidence>
<feature type="domain" description="Sir1 ORC-binding" evidence="2">
    <location>
        <begin position="594"/>
        <end position="713"/>
    </location>
</feature>
<feature type="compositionally biased region" description="Polar residues" evidence="1">
    <location>
        <begin position="355"/>
        <end position="369"/>
    </location>
</feature>
<evidence type="ECO:0000256" key="1">
    <source>
        <dbReference type="SAM" id="MobiDB-lite"/>
    </source>
</evidence>
<feature type="compositionally biased region" description="Polar residues" evidence="1">
    <location>
        <begin position="172"/>
        <end position="196"/>
    </location>
</feature>
<evidence type="ECO:0000259" key="2">
    <source>
        <dbReference type="Pfam" id="PF11603"/>
    </source>
</evidence>
<dbReference type="GeneID" id="96905144"/>
<reference key="2">
    <citation type="submission" date="2011-08" db="EMBL/GenBank/DDBJ databases">
        <title>Genome sequence of Naumovozyma castellii.</title>
        <authorList>
            <person name="Gordon J.L."/>
            <person name="Armisen D."/>
            <person name="Proux-Wera E."/>
            <person name="OhEigeartaigh S.S."/>
            <person name="Byrne K.P."/>
            <person name="Wolfe K.H."/>
        </authorList>
    </citation>
    <scope>NUCLEOTIDE SEQUENCE</scope>
    <source>
        <strain>Type strain:CBS 4309</strain>
    </source>
</reference>
<dbReference type="InParanoid" id="G0VIY8"/>
<dbReference type="HOGENOM" id="CLU_342911_0_0_1"/>
<dbReference type="Proteomes" id="UP000001640">
    <property type="component" value="Chromosome 8"/>
</dbReference>
<dbReference type="InterPro" id="IPR037240">
    <property type="entry name" value="ORC1-binding_dom"/>
</dbReference>
<reference evidence="3 4" key="1">
    <citation type="journal article" date="2011" name="Proc. Natl. Acad. Sci. U.S.A.">
        <title>Evolutionary erosion of yeast sex chromosomes by mating-type switching accidents.</title>
        <authorList>
            <person name="Gordon J.L."/>
            <person name="Armisen D."/>
            <person name="Proux-Wera E."/>
            <person name="Oheigeartaigh S.S."/>
            <person name="Byrne K.P."/>
            <person name="Wolfe K.H."/>
        </authorList>
    </citation>
    <scope>NUCLEOTIDE SEQUENCE [LARGE SCALE GENOMIC DNA]</scope>
    <source>
        <strain evidence="4">ATCC 76901 / BCRC 22586 / CBS 4309 / NBRC 1992 / NRRL Y-12630</strain>
    </source>
</reference>
<dbReference type="RefSeq" id="XP_003677814.1">
    <property type="nucleotide sequence ID" value="XM_003677766.1"/>
</dbReference>
<feature type="region of interest" description="Disordered" evidence="1">
    <location>
        <begin position="294"/>
        <end position="395"/>
    </location>
</feature>
<dbReference type="EMBL" id="HE576759">
    <property type="protein sequence ID" value="CCC71465.1"/>
    <property type="molecule type" value="Genomic_DNA"/>
</dbReference>
<protein>
    <recommendedName>
        <fullName evidence="2">Sir1 ORC-binding domain-containing protein</fullName>
    </recommendedName>
</protein>
<keyword evidence="4" id="KW-1185">Reference proteome</keyword>
<feature type="region of interest" description="Disordered" evidence="1">
    <location>
        <begin position="508"/>
        <end position="535"/>
    </location>
</feature>
<sequence length="826" mass="92723">MRNSNTDIRGPKTTSTMEAPINFIQDGPHLPNMPLSDEEFPIRTQFGLMNERVDVLSRRFDELETTLVSKDSSLLKSIQDLFTILEIILNNYSTLEREMEEFKKNQTKIDMRAIKRLEKIYLDLSSPKDENVNSNKYVYNTEKQTVLHNESSLNSSDIDLASSYRSDDGQHSYANDSNQSIKSHISEDQNPSSTENVPRLIHKKGSVSVSSEGMTENMELEPVRIVENKVLQNLDNRSAIENKGLIAGKTNTVGIPIISQSSSEEEPYNEQQQVYQHEANRANCQDEMEIINISLKDEDSNEVVPSNDNSEITRIVPRTDPESTPSIKNGPRKISKKSLPSKSKNNDKSLKGKLTSSLNHVSESDLSGNSEEEIPGASMLGTPTNSSSTGKSENGTQLSKFHLATDAAFNDFFAGNIPKKVSSDYDFSNLLEHKAVKTPHKVRKITSPKKNKVPTIENENSAVFSSLNYKDQVTPSSRRTTSLTLTKKSKDTDGHLIEKADIKYPQPTKMQTETASSDEAISAGSIRFTKPRKENEEVNHIVQTPINVKNLNGTQGFDGLKSSQAPKTAVVGSDIGKPSKERDSKRTTKSIGFVSQRWSVIDGYLLEKVAGKCFIRDYGNIAHRLRTYEKMKLSNYKLLSLSSIRLQYPNTDLVPCSSKELFAQSHLEVKKFVRTDEGFKLLSKSVRRKARRDAIEFTVIPIRYRSGPEKYFYFQENKSLQEKASNNTVAEKNSSLDIINDGDGKTVITNSNFNDFLEDENIPLSQSRRPTVPEKKSIRARSKFDAAPLDYQTNTDEIKDAEENTVSTALKDLDIAEVEHEIDGRT</sequence>
<dbReference type="KEGG" id="ncs:NCAS_0H01550"/>
<proteinExistence type="predicted"/>
<dbReference type="Pfam" id="PF11603">
    <property type="entry name" value="Sir1"/>
    <property type="match status" value="1"/>
</dbReference>
<accession>G0VIY8</accession>